<organism evidence="1 2">
    <name type="scientific">Hymenobacter glaciei</name>
    <dbReference type="NCBI Taxonomy" id="877209"/>
    <lineage>
        <taxon>Bacteria</taxon>
        <taxon>Pseudomonadati</taxon>
        <taxon>Bacteroidota</taxon>
        <taxon>Cytophagia</taxon>
        <taxon>Cytophagales</taxon>
        <taxon>Hymenobacteraceae</taxon>
        <taxon>Hymenobacter</taxon>
    </lineage>
</organism>
<reference evidence="2" key="1">
    <citation type="journal article" date="2019" name="Int. J. Syst. Evol. Microbiol.">
        <title>The Global Catalogue of Microorganisms (GCM) 10K type strain sequencing project: providing services to taxonomists for standard genome sequencing and annotation.</title>
        <authorList>
            <consortium name="The Broad Institute Genomics Platform"/>
            <consortium name="The Broad Institute Genome Sequencing Center for Infectious Disease"/>
            <person name="Wu L."/>
            <person name="Ma J."/>
        </authorList>
    </citation>
    <scope>NUCLEOTIDE SEQUENCE [LARGE SCALE GENOMIC DNA]</scope>
    <source>
        <strain evidence="2">JCM 17225</strain>
    </source>
</reference>
<dbReference type="EMBL" id="BAABDK010000032">
    <property type="protein sequence ID" value="GAA4051230.1"/>
    <property type="molecule type" value="Genomic_DNA"/>
</dbReference>
<proteinExistence type="predicted"/>
<evidence type="ECO:0000313" key="2">
    <source>
        <dbReference type="Proteomes" id="UP001501469"/>
    </source>
</evidence>
<comment type="caution">
    <text evidence="1">The sequence shown here is derived from an EMBL/GenBank/DDBJ whole genome shotgun (WGS) entry which is preliminary data.</text>
</comment>
<dbReference type="Proteomes" id="UP001501469">
    <property type="component" value="Unassembled WGS sequence"/>
</dbReference>
<name>A0ABP7US24_9BACT</name>
<dbReference type="InterPro" id="IPR053825">
    <property type="entry name" value="DUF7009"/>
</dbReference>
<dbReference type="Pfam" id="PF22668">
    <property type="entry name" value="DUF7009"/>
    <property type="match status" value="1"/>
</dbReference>
<keyword evidence="2" id="KW-1185">Reference proteome</keyword>
<sequence length="139" mass="15964">MLNSYSLATASDTNRLTFRYNLTPMKLRIEDDTLRLRLSQGELDEFAQNGRVEGAVHFGLNPEQRLTYSLERGSERPETMPNEEPVQIHYEPGALTVLVPFVLAKTWVETDQTGFTHNLPLADNQHLRILVEKDLDCRH</sequence>
<gene>
    <name evidence="1" type="ORF">GCM10022409_42490</name>
</gene>
<accession>A0ABP7US24</accession>
<protein>
    <submittedName>
        <fullName evidence="1">Uncharacterized protein</fullName>
    </submittedName>
</protein>
<evidence type="ECO:0000313" key="1">
    <source>
        <dbReference type="EMBL" id="GAA4051230.1"/>
    </source>
</evidence>